<feature type="transmembrane region" description="Helical" evidence="1">
    <location>
        <begin position="207"/>
        <end position="227"/>
    </location>
</feature>
<evidence type="ECO:0000313" key="3">
    <source>
        <dbReference type="Proteomes" id="UP000055702"/>
    </source>
</evidence>
<dbReference type="InterPro" id="IPR029151">
    <property type="entry name" value="Sensor-like_sf"/>
</dbReference>
<feature type="transmembrane region" description="Helical" evidence="1">
    <location>
        <begin position="247"/>
        <end position="267"/>
    </location>
</feature>
<dbReference type="AlphaFoldDB" id="A0A106C055"/>
<dbReference type="Gene3D" id="3.30.450.20">
    <property type="entry name" value="PAS domain"/>
    <property type="match status" value="1"/>
</dbReference>
<sequence>MAAMSYLSVIERYHEYEHLVHELLESILIGVGDINLFEQPISAKIFEDMAISYPFVELIYLLDEQGMQICPNISVINQQVKLMACGHHADRSQRPYFTQLTAIDTVHITRPYLSNSGGGLCLSASQMIKSASGQVVIVVIDVNLTRLIEFMMGDSARRKMSPFFKSIYAAIVLCLFVLVSVLMWTVIRDIYTLFSQISATHDPLQPFGIIIFLTLALAIFDLGKTILEEEVLMHKDIFRHSSTRRTITRFISTILIAISIEALLTMFKASLGEKQYIEPAILMMLAVVGLLVGLGIYVYLGAKAELLLTQTQAGKHTRRVQTKSE</sequence>
<evidence type="ECO:0000256" key="1">
    <source>
        <dbReference type="SAM" id="Phobius"/>
    </source>
</evidence>
<keyword evidence="1" id="KW-0472">Membrane</keyword>
<comment type="caution">
    <text evidence="2">The sequence shown here is derived from an EMBL/GenBank/DDBJ whole genome shotgun (WGS) entry which is preliminary data.</text>
</comment>
<keyword evidence="1" id="KW-1133">Transmembrane helix</keyword>
<keyword evidence="1" id="KW-0812">Transmembrane</keyword>
<dbReference type="EMBL" id="LRDC01000018">
    <property type="protein sequence ID" value="KVX01803.1"/>
    <property type="molecule type" value="Genomic_DNA"/>
</dbReference>
<evidence type="ECO:0000313" key="2">
    <source>
        <dbReference type="EMBL" id="KVX01803.1"/>
    </source>
</evidence>
<accession>A0A106C055</accession>
<reference evidence="2 3" key="1">
    <citation type="submission" date="2016-01" db="EMBL/GenBank/DDBJ databases">
        <title>Draft genome of the antarctic isolate Shewanella frigidimarina Ag06-30.</title>
        <authorList>
            <person name="Parmeciano Di Noto G."/>
            <person name="Vazquez S."/>
            <person name="Mac Cormack W."/>
            <person name="Iriarte A."/>
            <person name="Quiroga C."/>
        </authorList>
    </citation>
    <scope>NUCLEOTIDE SEQUENCE [LARGE SCALE GENOMIC DNA]</scope>
    <source>
        <strain evidence="2 3">Ag06-30</strain>
    </source>
</reference>
<dbReference type="RefSeq" id="WP_059745700.1">
    <property type="nucleotide sequence ID" value="NZ_JBOZPT010000002.1"/>
</dbReference>
<proteinExistence type="predicted"/>
<dbReference type="CDD" id="cd18773">
    <property type="entry name" value="PDC1_HK_sensor"/>
    <property type="match status" value="1"/>
</dbReference>
<feature type="transmembrane region" description="Helical" evidence="1">
    <location>
        <begin position="279"/>
        <end position="300"/>
    </location>
</feature>
<organism evidence="2">
    <name type="scientific">Shewanella frigidimarina</name>
    <dbReference type="NCBI Taxonomy" id="56812"/>
    <lineage>
        <taxon>Bacteria</taxon>
        <taxon>Pseudomonadati</taxon>
        <taxon>Pseudomonadota</taxon>
        <taxon>Gammaproteobacteria</taxon>
        <taxon>Alteromonadales</taxon>
        <taxon>Shewanellaceae</taxon>
        <taxon>Shewanella</taxon>
    </lineage>
</organism>
<dbReference type="Proteomes" id="UP000055702">
    <property type="component" value="Unassembled WGS sequence"/>
</dbReference>
<dbReference type="SUPFAM" id="SSF103190">
    <property type="entry name" value="Sensory domain-like"/>
    <property type="match status" value="1"/>
</dbReference>
<feature type="transmembrane region" description="Helical" evidence="1">
    <location>
        <begin position="167"/>
        <end position="187"/>
    </location>
</feature>
<name>A0A106C055_SHEFR</name>
<protein>
    <submittedName>
        <fullName evidence="2">General glycosylation pathway protein</fullName>
    </submittedName>
</protein>
<gene>
    <name evidence="2" type="ORF">AWJ07_04275</name>
</gene>